<accession>K9EBE5</accession>
<dbReference type="Proteomes" id="UP000009875">
    <property type="component" value="Unassembled WGS sequence"/>
</dbReference>
<protein>
    <recommendedName>
        <fullName evidence="1">DUF6895 domain-containing protein</fullName>
    </recommendedName>
</protein>
<dbReference type="AlphaFoldDB" id="K9EBE5"/>
<dbReference type="RefSeq" id="WP_003776953.1">
    <property type="nucleotide sequence ID" value="NZ_JH992957.1"/>
</dbReference>
<dbReference type="InterPro" id="IPR054190">
    <property type="entry name" value="DUF6895"/>
</dbReference>
<feature type="domain" description="DUF6895" evidence="1">
    <location>
        <begin position="147"/>
        <end position="261"/>
    </location>
</feature>
<dbReference type="HOGENOM" id="CLU_1044419_0_0_9"/>
<name>K9EBE5_9LACT</name>
<dbReference type="Pfam" id="PF21836">
    <property type="entry name" value="DUF6895"/>
    <property type="match status" value="1"/>
</dbReference>
<comment type="caution">
    <text evidence="2">The sequence shown here is derived from an EMBL/GenBank/DDBJ whole genome shotgun (WGS) entry which is preliminary data.</text>
</comment>
<keyword evidence="3" id="KW-1185">Reference proteome</keyword>
<proteinExistence type="predicted"/>
<evidence type="ECO:0000313" key="2">
    <source>
        <dbReference type="EMBL" id="EKU93983.1"/>
    </source>
</evidence>
<dbReference type="EMBL" id="AGXA01000007">
    <property type="protein sequence ID" value="EKU93983.1"/>
    <property type="molecule type" value="Genomic_DNA"/>
</dbReference>
<gene>
    <name evidence="2" type="ORF">HMPREF9698_00463</name>
</gene>
<sequence>MHDRFILLKKRVRKIVLIFLPLFLKTKNDNYIKANSELIFFVIFSKTTDVEIINVIDKFLDQFKEMSMETDPRNLSTYLLTEIYKQVNTGISNFEEYSFCIKGIDNFDFTKKEISCYLSILTNKVDNNIDQYFDDEQLELLRTTIPTVDDIYYFTHDIFYLTYLNSKQEYFSMLSSYKREIINEFIYSCIVFCMISNNMDLLGELLISYSLVNGKISKANSLINMGLNYIEQYVDEVESNLILTESFFLQSYHTILVILILALINE</sequence>
<dbReference type="STRING" id="883081.HMPREF9698_00463"/>
<evidence type="ECO:0000259" key="1">
    <source>
        <dbReference type="Pfam" id="PF21836"/>
    </source>
</evidence>
<organism evidence="2 3">
    <name type="scientific">Alloiococcus otitis ATCC 51267</name>
    <dbReference type="NCBI Taxonomy" id="883081"/>
    <lineage>
        <taxon>Bacteria</taxon>
        <taxon>Bacillati</taxon>
        <taxon>Bacillota</taxon>
        <taxon>Bacilli</taxon>
        <taxon>Lactobacillales</taxon>
        <taxon>Carnobacteriaceae</taxon>
        <taxon>Alloiococcus</taxon>
    </lineage>
</organism>
<reference evidence="2 3" key="1">
    <citation type="submission" date="2012-09" db="EMBL/GenBank/DDBJ databases">
        <title>The Genome Sequence of Alloiococcus otitis ATCC 51267.</title>
        <authorList>
            <consortium name="The Broad Institute Genome Sequencing Platform"/>
            <person name="Earl A."/>
            <person name="Ward D."/>
            <person name="Feldgarden M."/>
            <person name="Gevers D."/>
            <person name="Huys G."/>
            <person name="Walker B."/>
            <person name="Young S.K."/>
            <person name="Zeng Q."/>
            <person name="Gargeya S."/>
            <person name="Fitzgerald M."/>
            <person name="Haas B."/>
            <person name="Abouelleil A."/>
            <person name="Alvarado L."/>
            <person name="Arachchi H.M."/>
            <person name="Berlin A.M."/>
            <person name="Chapman S.B."/>
            <person name="Goldberg J."/>
            <person name="Griggs A."/>
            <person name="Gujja S."/>
            <person name="Hansen M."/>
            <person name="Howarth C."/>
            <person name="Imamovic A."/>
            <person name="Larimer J."/>
            <person name="McCowen C."/>
            <person name="Montmayeur A."/>
            <person name="Murphy C."/>
            <person name="Neiman D."/>
            <person name="Pearson M."/>
            <person name="Priest M."/>
            <person name="Roberts A."/>
            <person name="Saif S."/>
            <person name="Shea T."/>
            <person name="Sisk P."/>
            <person name="Sykes S."/>
            <person name="Wortman J."/>
            <person name="Nusbaum C."/>
            <person name="Birren B."/>
        </authorList>
    </citation>
    <scope>NUCLEOTIDE SEQUENCE [LARGE SCALE GENOMIC DNA]</scope>
    <source>
        <strain evidence="2 3">ATCC 51267</strain>
    </source>
</reference>
<evidence type="ECO:0000313" key="3">
    <source>
        <dbReference type="Proteomes" id="UP000009875"/>
    </source>
</evidence>